<evidence type="ECO:0000313" key="2">
    <source>
        <dbReference type="EMBL" id="KAL2068899.1"/>
    </source>
</evidence>
<protein>
    <submittedName>
        <fullName evidence="2">Uncharacterized protein</fullName>
    </submittedName>
</protein>
<feature type="region of interest" description="Disordered" evidence="1">
    <location>
        <begin position="57"/>
        <end position="92"/>
    </location>
</feature>
<evidence type="ECO:0000256" key="1">
    <source>
        <dbReference type="SAM" id="MobiDB-lite"/>
    </source>
</evidence>
<sequence length="92" mass="10294">MIWGFTSTGRAYKNSPGQGERKLILAAAKPSFLNGGKVKMPKGHQFETFDETSISSSFISRRNDPPMSFTRFPRTNDHRINISPADRSHIPA</sequence>
<organism evidence="2 3">
    <name type="scientific">Oculimacula yallundae</name>
    <dbReference type="NCBI Taxonomy" id="86028"/>
    <lineage>
        <taxon>Eukaryota</taxon>
        <taxon>Fungi</taxon>
        <taxon>Dikarya</taxon>
        <taxon>Ascomycota</taxon>
        <taxon>Pezizomycotina</taxon>
        <taxon>Leotiomycetes</taxon>
        <taxon>Helotiales</taxon>
        <taxon>Ploettnerulaceae</taxon>
        <taxon>Oculimacula</taxon>
    </lineage>
</organism>
<name>A0ABR4CIB2_9HELO</name>
<gene>
    <name evidence="2" type="ORF">VTL71DRAFT_15237</name>
</gene>
<accession>A0ABR4CIB2</accession>
<evidence type="ECO:0000313" key="3">
    <source>
        <dbReference type="Proteomes" id="UP001595075"/>
    </source>
</evidence>
<proteinExistence type="predicted"/>
<dbReference type="Proteomes" id="UP001595075">
    <property type="component" value="Unassembled WGS sequence"/>
</dbReference>
<reference evidence="2 3" key="1">
    <citation type="journal article" date="2024" name="Commun. Biol.">
        <title>Comparative genomic analysis of thermophilic fungi reveals convergent evolutionary adaptations and gene losses.</title>
        <authorList>
            <person name="Steindorff A.S."/>
            <person name="Aguilar-Pontes M.V."/>
            <person name="Robinson A.J."/>
            <person name="Andreopoulos B."/>
            <person name="LaButti K."/>
            <person name="Kuo A."/>
            <person name="Mondo S."/>
            <person name="Riley R."/>
            <person name="Otillar R."/>
            <person name="Haridas S."/>
            <person name="Lipzen A."/>
            <person name="Grimwood J."/>
            <person name="Schmutz J."/>
            <person name="Clum A."/>
            <person name="Reid I.D."/>
            <person name="Moisan M.C."/>
            <person name="Butler G."/>
            <person name="Nguyen T.T.M."/>
            <person name="Dewar K."/>
            <person name="Conant G."/>
            <person name="Drula E."/>
            <person name="Henrissat B."/>
            <person name="Hansel C."/>
            <person name="Singer S."/>
            <person name="Hutchinson M.I."/>
            <person name="de Vries R.P."/>
            <person name="Natvig D.O."/>
            <person name="Powell A.J."/>
            <person name="Tsang A."/>
            <person name="Grigoriev I.V."/>
        </authorList>
    </citation>
    <scope>NUCLEOTIDE SEQUENCE [LARGE SCALE GENOMIC DNA]</scope>
    <source>
        <strain evidence="2 3">CBS 494.80</strain>
    </source>
</reference>
<comment type="caution">
    <text evidence="2">The sequence shown here is derived from an EMBL/GenBank/DDBJ whole genome shotgun (WGS) entry which is preliminary data.</text>
</comment>
<keyword evidence="3" id="KW-1185">Reference proteome</keyword>
<dbReference type="EMBL" id="JAZHXI010000008">
    <property type="protein sequence ID" value="KAL2068899.1"/>
    <property type="molecule type" value="Genomic_DNA"/>
</dbReference>
<feature type="compositionally biased region" description="Basic and acidic residues" evidence="1">
    <location>
        <begin position="74"/>
        <end position="92"/>
    </location>
</feature>